<sequence length="309" mass="36258">MDRTNQFTFSIDNSKKIWEDWCKSQNVKPLVEYERSQQPFYFEFIEGKFKGLVGKTYWASIKRGSNMRMSCLTQESKDRYLKELGESKGIKILEDYKGGRKVKHKFVATSGKYTGCEGEITLNDLENLTSVDTRSLTELGKKQYFDLKAKQRKCKIIKYPSNYSIKTKEKIIVEDSQGVVHEIIVQDFFEKNSILEVSHASEGEKLVKEILIENKIPFIKEKGFKNSKGKTQRFDFYIEKNNDIFVIEYNGSQHYKDSSGYFKDTLEITQKRDKLKLEYCEENDINVLIIPYTVKTKEEIEIMIKNFLN</sequence>
<accession>A0A7G7WVU7</accession>
<dbReference type="Proteomes" id="UP000515950">
    <property type="component" value="Segment"/>
</dbReference>
<reference evidence="1 2" key="1">
    <citation type="submission" date="2020-07" db="EMBL/GenBank/DDBJ databases">
        <authorList>
            <person name="Zhang Z."/>
        </authorList>
    </citation>
    <scope>NUCLEOTIDE SEQUENCE [LARGE SCALE GENOMIC DNA]</scope>
</reference>
<proteinExistence type="predicted"/>
<dbReference type="Gene3D" id="3.40.960.10">
    <property type="entry name" value="VSR Endonuclease"/>
    <property type="match status" value="1"/>
</dbReference>
<organism evidence="1 2">
    <name type="scientific">Staphylococcus phage vB_SauH_SAP1</name>
    <dbReference type="NCBI Taxonomy" id="2759206"/>
    <lineage>
        <taxon>Viruses</taxon>
        <taxon>Duplodnaviria</taxon>
        <taxon>Heunggongvirae</taxon>
        <taxon>Uroviricota</taxon>
        <taxon>Caudoviricetes</taxon>
        <taxon>Herelleviridae</taxon>
        <taxon>Twortvirinae</taxon>
        <taxon>Kayvirus</taxon>
        <taxon>Kayvirus P108</taxon>
    </lineage>
</organism>
<gene>
    <name evidence="1" type="ORF">StAP1_209</name>
</gene>
<dbReference type="EMBL" id="MT786458">
    <property type="protein sequence ID" value="QNH71341.1"/>
    <property type="molecule type" value="Genomic_DNA"/>
</dbReference>
<evidence type="ECO:0000313" key="1">
    <source>
        <dbReference type="EMBL" id="QNH71341.1"/>
    </source>
</evidence>
<evidence type="ECO:0000313" key="2">
    <source>
        <dbReference type="Proteomes" id="UP000515950"/>
    </source>
</evidence>
<protein>
    <submittedName>
        <fullName evidence="1">Uncharacterized protein</fullName>
    </submittedName>
</protein>
<name>A0A7G7WVU7_9CAUD</name>